<evidence type="ECO:0000313" key="2">
    <source>
        <dbReference type="EMBL" id="MBB4140956.1"/>
    </source>
</evidence>
<dbReference type="PANTHER" id="PTHR43757">
    <property type="entry name" value="AMINOMETHYLTRANSFERASE"/>
    <property type="match status" value="1"/>
</dbReference>
<accession>A0AA40VN15</accession>
<dbReference type="InterPro" id="IPR027266">
    <property type="entry name" value="TrmE/GcvT-like"/>
</dbReference>
<name>A0AA40VN15_9MICO</name>
<keyword evidence="3" id="KW-1185">Reference proteome</keyword>
<dbReference type="Gene3D" id="3.30.1360.120">
    <property type="entry name" value="Probable tRNA modification gtpase trme, domain 1"/>
    <property type="match status" value="1"/>
</dbReference>
<sequence>MMTSESLAEAITRAGSPVELLRNQNWPAFTFPVAPEFTNWRDEQRAWNTTVALMDQSHHMTQLFLHGDDLTPMLESISPNTFATFRRGVAKQLISVNKDGYLIGDGILFYNDEGPDGRVLIGHHLLIDWVRFNAEKAEAAGKDVHHRLEANSHMRQGPPTFYRYELQGPQANEVMTKVFGGPPPEIKFFHIGDVTIAGRPVKALRHGMAGQPGFEFYGPWEDNEIVLDALMAAGAEFGIRRVGAKAYSSSPLESGWVPTPFPAIFDDDFAEYRQWLPAARAGSIGGSLASPDIHDYYMTPYDLGLGRSVRFDHDFHGRAALERHAENQRRRKVTLIWHADDVAAVVRSQIEPGIPAKYLDFPKARYGLYQMDEIRKGDELVGISTDAGYVAFDQLYMSLATLDVGIADGEQVEVVWGEDPISRKGSVDAAHRQVRIRATVAPAPYHDFARTVYRANG</sequence>
<dbReference type="Pfam" id="PF01571">
    <property type="entry name" value="GCV_T"/>
    <property type="match status" value="1"/>
</dbReference>
<dbReference type="EMBL" id="JACIFH010000001">
    <property type="protein sequence ID" value="MBB4140956.1"/>
    <property type="molecule type" value="Genomic_DNA"/>
</dbReference>
<dbReference type="SUPFAM" id="SSF103025">
    <property type="entry name" value="Folate-binding domain"/>
    <property type="match status" value="1"/>
</dbReference>
<dbReference type="RefSeq" id="WP_206686874.1">
    <property type="nucleotide sequence ID" value="NZ_JADIJD010000003.1"/>
</dbReference>
<gene>
    <name evidence="2" type="ORF">BKA10_002750</name>
</gene>
<proteinExistence type="predicted"/>
<dbReference type="GO" id="GO:0005829">
    <property type="term" value="C:cytosol"/>
    <property type="evidence" value="ECO:0007669"/>
    <property type="project" value="TreeGrafter"/>
</dbReference>
<evidence type="ECO:0000313" key="3">
    <source>
        <dbReference type="Proteomes" id="UP000549113"/>
    </source>
</evidence>
<dbReference type="Proteomes" id="UP000549113">
    <property type="component" value="Unassembled WGS sequence"/>
</dbReference>
<organism evidence="2 3">
    <name type="scientific">Microbacterium invictum</name>
    <dbReference type="NCBI Taxonomy" id="515415"/>
    <lineage>
        <taxon>Bacteria</taxon>
        <taxon>Bacillati</taxon>
        <taxon>Actinomycetota</taxon>
        <taxon>Actinomycetes</taxon>
        <taxon>Micrococcales</taxon>
        <taxon>Microbacteriaceae</taxon>
        <taxon>Microbacterium</taxon>
    </lineage>
</organism>
<protein>
    <submittedName>
        <fullName evidence="2">Glycine cleavage system aminomethyltransferase T</fullName>
    </submittedName>
</protein>
<dbReference type="InterPro" id="IPR028896">
    <property type="entry name" value="GcvT/YgfZ/DmdA"/>
</dbReference>
<reference evidence="2 3" key="1">
    <citation type="submission" date="2020-08" db="EMBL/GenBank/DDBJ databases">
        <title>Sequencing the genomes of 1000 actinobacteria strains.</title>
        <authorList>
            <person name="Klenk H.-P."/>
        </authorList>
    </citation>
    <scope>NUCLEOTIDE SEQUENCE [LARGE SCALE GENOMIC DNA]</scope>
    <source>
        <strain evidence="2 3">DSM 19600</strain>
    </source>
</reference>
<comment type="caution">
    <text evidence="2">The sequence shown here is derived from an EMBL/GenBank/DDBJ whole genome shotgun (WGS) entry which is preliminary data.</text>
</comment>
<feature type="domain" description="GCVT N-terminal" evidence="1">
    <location>
        <begin position="36"/>
        <end position="256"/>
    </location>
</feature>
<dbReference type="PANTHER" id="PTHR43757:SF2">
    <property type="entry name" value="AMINOMETHYLTRANSFERASE, MITOCHONDRIAL"/>
    <property type="match status" value="1"/>
</dbReference>
<evidence type="ECO:0000259" key="1">
    <source>
        <dbReference type="Pfam" id="PF01571"/>
    </source>
</evidence>
<dbReference type="AlphaFoldDB" id="A0AA40VN15"/>
<dbReference type="InterPro" id="IPR006222">
    <property type="entry name" value="GCVT_N"/>
</dbReference>